<dbReference type="InterPro" id="IPR057767">
    <property type="entry name" value="UGSC-like_dom"/>
</dbReference>
<sequence length="73" mass="7862">MHDIVDLERRGIPGVFVASSEFVSAADAQSASLGFPDVARVYTPHPIQDRTDDEMRAYADAALDEIVAAVTRG</sequence>
<dbReference type="Pfam" id="PF24696">
    <property type="entry name" value="UGSC"/>
    <property type="match status" value="1"/>
</dbReference>
<dbReference type="EMBL" id="CAEZTS010000078">
    <property type="protein sequence ID" value="CAB4580344.1"/>
    <property type="molecule type" value="Genomic_DNA"/>
</dbReference>
<dbReference type="AlphaFoldDB" id="A0A6J6F091"/>
<name>A0A6J6F091_9ZZZZ</name>
<protein>
    <submittedName>
        <fullName evidence="2">Unannotated protein</fullName>
    </submittedName>
</protein>
<evidence type="ECO:0000259" key="1">
    <source>
        <dbReference type="Pfam" id="PF24696"/>
    </source>
</evidence>
<feature type="domain" description="UGSC-like" evidence="1">
    <location>
        <begin position="1"/>
        <end position="71"/>
    </location>
</feature>
<accession>A0A6J6F091</accession>
<organism evidence="2">
    <name type="scientific">freshwater metagenome</name>
    <dbReference type="NCBI Taxonomy" id="449393"/>
    <lineage>
        <taxon>unclassified sequences</taxon>
        <taxon>metagenomes</taxon>
        <taxon>ecological metagenomes</taxon>
    </lineage>
</organism>
<proteinExistence type="predicted"/>
<evidence type="ECO:0000313" key="2">
    <source>
        <dbReference type="EMBL" id="CAB4580344.1"/>
    </source>
</evidence>
<reference evidence="2" key="1">
    <citation type="submission" date="2020-05" db="EMBL/GenBank/DDBJ databases">
        <authorList>
            <person name="Chiriac C."/>
            <person name="Salcher M."/>
            <person name="Ghai R."/>
            <person name="Kavagutti S V."/>
        </authorList>
    </citation>
    <scope>NUCLEOTIDE SEQUENCE</scope>
</reference>
<gene>
    <name evidence="2" type="ORF">UFOPK1722_00986</name>
</gene>